<dbReference type="OrthoDB" id="5976022at2759"/>
<dbReference type="SUPFAM" id="SSF52540">
    <property type="entry name" value="P-loop containing nucleoside triphosphate hydrolases"/>
    <property type="match status" value="1"/>
</dbReference>
<dbReference type="InterPro" id="IPR001806">
    <property type="entry name" value="Small_GTPase"/>
</dbReference>
<dbReference type="PROSITE" id="PS51419">
    <property type="entry name" value="RAB"/>
    <property type="match status" value="1"/>
</dbReference>
<dbReference type="InterPro" id="IPR027417">
    <property type="entry name" value="P-loop_NTPase"/>
</dbReference>
<dbReference type="Gene3D" id="3.40.50.300">
    <property type="entry name" value="P-loop containing nucleotide triphosphate hydrolases"/>
    <property type="match status" value="1"/>
</dbReference>
<feature type="region of interest" description="Disordered" evidence="3">
    <location>
        <begin position="289"/>
        <end position="323"/>
    </location>
</feature>
<keyword evidence="1" id="KW-0547">Nucleotide-binding</keyword>
<dbReference type="PRINTS" id="PR00449">
    <property type="entry name" value="RASTRNSFRMNG"/>
</dbReference>
<evidence type="ECO:0000256" key="3">
    <source>
        <dbReference type="SAM" id="MobiDB-lite"/>
    </source>
</evidence>
<gene>
    <name evidence="4" type="ORF">Plil01_001201300</name>
</gene>
<feature type="compositionally biased region" description="Low complexity" evidence="3">
    <location>
        <begin position="355"/>
        <end position="368"/>
    </location>
</feature>
<dbReference type="InterPro" id="IPR050227">
    <property type="entry name" value="Rab"/>
</dbReference>
<accession>A0A9W6X2N5</accession>
<dbReference type="EMBL" id="BSXW01000716">
    <property type="protein sequence ID" value="GMF28508.1"/>
    <property type="molecule type" value="Genomic_DNA"/>
</dbReference>
<dbReference type="Pfam" id="PF00071">
    <property type="entry name" value="Ras"/>
    <property type="match status" value="1"/>
</dbReference>
<evidence type="ECO:0000256" key="2">
    <source>
        <dbReference type="ARBA" id="ARBA00023134"/>
    </source>
</evidence>
<keyword evidence="2" id="KW-0342">GTP-binding</keyword>
<dbReference type="PANTHER" id="PTHR47977">
    <property type="entry name" value="RAS-RELATED PROTEIN RAB"/>
    <property type="match status" value="1"/>
</dbReference>
<dbReference type="GO" id="GO:0003924">
    <property type="term" value="F:GTPase activity"/>
    <property type="evidence" value="ECO:0007669"/>
    <property type="project" value="InterPro"/>
</dbReference>
<dbReference type="GO" id="GO:0005525">
    <property type="term" value="F:GTP binding"/>
    <property type="evidence" value="ECO:0007669"/>
    <property type="project" value="UniProtKB-KW"/>
</dbReference>
<feature type="compositionally biased region" description="Basic and acidic residues" evidence="3">
    <location>
        <begin position="297"/>
        <end position="323"/>
    </location>
</feature>
<dbReference type="SMART" id="SM00175">
    <property type="entry name" value="RAB"/>
    <property type="match status" value="1"/>
</dbReference>
<dbReference type="AlphaFoldDB" id="A0A9W6X2N5"/>
<dbReference type="SMART" id="SM00173">
    <property type="entry name" value="RAS"/>
    <property type="match status" value="1"/>
</dbReference>
<reference evidence="4" key="1">
    <citation type="submission" date="2023-04" db="EMBL/GenBank/DDBJ databases">
        <title>Phytophthora lilii NBRC 32176.</title>
        <authorList>
            <person name="Ichikawa N."/>
            <person name="Sato H."/>
            <person name="Tonouchi N."/>
        </authorList>
    </citation>
    <scope>NUCLEOTIDE SEQUENCE</scope>
    <source>
        <strain evidence="4">NBRC 32176</strain>
    </source>
</reference>
<feature type="region of interest" description="Disordered" evidence="3">
    <location>
        <begin position="352"/>
        <end position="418"/>
    </location>
</feature>
<comment type="caution">
    <text evidence="4">The sequence shown here is derived from an EMBL/GenBank/DDBJ whole genome shotgun (WGS) entry which is preliminary data.</text>
</comment>
<proteinExistence type="predicted"/>
<name>A0A9W6X2N5_9STRA</name>
<protein>
    <submittedName>
        <fullName evidence="4">Unnamed protein product</fullName>
    </submittedName>
</protein>
<dbReference type="Proteomes" id="UP001165083">
    <property type="component" value="Unassembled WGS sequence"/>
</dbReference>
<evidence type="ECO:0000313" key="4">
    <source>
        <dbReference type="EMBL" id="GMF28508.1"/>
    </source>
</evidence>
<feature type="compositionally biased region" description="Low complexity" evidence="3">
    <location>
        <begin position="376"/>
        <end position="393"/>
    </location>
</feature>
<organism evidence="4 5">
    <name type="scientific">Phytophthora lilii</name>
    <dbReference type="NCBI Taxonomy" id="2077276"/>
    <lineage>
        <taxon>Eukaryota</taxon>
        <taxon>Sar</taxon>
        <taxon>Stramenopiles</taxon>
        <taxon>Oomycota</taxon>
        <taxon>Peronosporomycetes</taxon>
        <taxon>Peronosporales</taxon>
        <taxon>Peronosporaceae</taxon>
        <taxon>Phytophthora</taxon>
    </lineage>
</organism>
<evidence type="ECO:0000256" key="1">
    <source>
        <dbReference type="ARBA" id="ARBA00022741"/>
    </source>
</evidence>
<sequence>MKNADIVKLLYTNPIGLDPTPELKIALVGGAAVGKTSIVRRWLRRSYPATYAPTIGVDVSSVSYTHRGQELLLQLWDVSSAEVDAGAAALHALLCEDLDGIFFVFNVHRVSSIAAVDKWRHCLAKYLSPKEIPCFLISHKADLLQKRVMTSDDIAAYARGILETSGKPAPLDVIQTDDALHHFSTSLLRIPTKAITTLPRDENMMPINEKLNPSEGEEKATTTAHVVAALRANKRAPTYGGNWIMGNDKGVYLRATNSSLLGNDETDDDSESVEEFTFPFSNSRQINEEEDAAAAAETRRREKEEEDLERRREKEKAERDRRNDQEAWHFFAGNFSVVNKQELILEDDGIASGSATDATTPTAVPTTPSIWRTRTRSGSSSSLGERSSNSNSRQASPTTAPRKARHTPGLQANQEQVQIPPQTRIDELSGEFYDHLAERLSYLAVQQKAETPERGTQPCTSLLACILADMLCIIVC</sequence>
<keyword evidence="5" id="KW-1185">Reference proteome</keyword>
<evidence type="ECO:0000313" key="5">
    <source>
        <dbReference type="Proteomes" id="UP001165083"/>
    </source>
</evidence>